<dbReference type="AlphaFoldDB" id="A0A101NSW1"/>
<keyword evidence="4" id="KW-1185">Reference proteome</keyword>
<dbReference type="Pfam" id="PF00535">
    <property type="entry name" value="Glycos_transf_2"/>
    <property type="match status" value="1"/>
</dbReference>
<dbReference type="STRING" id="67285.AQI88_01990"/>
<dbReference type="PANTHER" id="PTHR43685">
    <property type="entry name" value="GLYCOSYLTRANSFERASE"/>
    <property type="match status" value="1"/>
</dbReference>
<dbReference type="OrthoDB" id="153025at2"/>
<evidence type="ECO:0000259" key="2">
    <source>
        <dbReference type="Pfam" id="PF00535"/>
    </source>
</evidence>
<evidence type="ECO:0000256" key="1">
    <source>
        <dbReference type="SAM" id="MobiDB-lite"/>
    </source>
</evidence>
<dbReference type="Proteomes" id="UP000054241">
    <property type="component" value="Unassembled WGS sequence"/>
</dbReference>
<dbReference type="EMBL" id="LMWL01000003">
    <property type="protein sequence ID" value="KUM98730.1"/>
    <property type="molecule type" value="Genomic_DNA"/>
</dbReference>
<evidence type="ECO:0000313" key="4">
    <source>
        <dbReference type="Proteomes" id="UP000054241"/>
    </source>
</evidence>
<proteinExistence type="predicted"/>
<comment type="caution">
    <text evidence="3">The sequence shown here is derived from an EMBL/GenBank/DDBJ whole genome shotgun (WGS) entry which is preliminary data.</text>
</comment>
<gene>
    <name evidence="3" type="ORF">AQI88_01990</name>
</gene>
<dbReference type="InterPro" id="IPR029044">
    <property type="entry name" value="Nucleotide-diphossugar_trans"/>
</dbReference>
<feature type="region of interest" description="Disordered" evidence="1">
    <location>
        <begin position="267"/>
        <end position="312"/>
    </location>
</feature>
<protein>
    <recommendedName>
        <fullName evidence="2">Glycosyltransferase 2-like domain-containing protein</fullName>
    </recommendedName>
</protein>
<sequence length="312" mass="32502">MVRISVIIPTRNREADLRRCLDGLAECAHRLPSGVALAQVLVVDDASTGPEATAAARDTDLPVVLLRNPARLGAGASRRRAVAVADGDVLAFLDDDAVPRGDWLAVAAEVDADRPGITGRVLGFDAGLVSRARQARYDARYRDLRQGTPVNFFACGNGAVLASAFHQVGGFSNEGVGGDNSLARSLDQAGTPARFHPDLVIAHRNGKGWSAALRNAWSAGTNHPQRMTLSDLLDTGRTSAVGDDLAVRELNRALGILHALGRLLPRTGGAAAGPAAVRREPDGRPEPTATRPAPGAGPEPTAAPAPTRGSAR</sequence>
<dbReference type="Gene3D" id="3.90.550.10">
    <property type="entry name" value="Spore Coat Polysaccharide Biosynthesis Protein SpsA, Chain A"/>
    <property type="match status" value="1"/>
</dbReference>
<dbReference type="InterPro" id="IPR050834">
    <property type="entry name" value="Glycosyltransf_2"/>
</dbReference>
<feature type="domain" description="Glycosyltransferase 2-like" evidence="2">
    <location>
        <begin position="5"/>
        <end position="167"/>
    </location>
</feature>
<dbReference type="RefSeq" id="WP_066990707.1">
    <property type="nucleotide sequence ID" value="NZ_BNDU01000004.1"/>
</dbReference>
<dbReference type="PANTHER" id="PTHR43685:SF3">
    <property type="entry name" value="SLR2126 PROTEIN"/>
    <property type="match status" value="1"/>
</dbReference>
<organism evidence="3 4">
    <name type="scientific">Streptomyces cellostaticus</name>
    <dbReference type="NCBI Taxonomy" id="67285"/>
    <lineage>
        <taxon>Bacteria</taxon>
        <taxon>Bacillati</taxon>
        <taxon>Actinomycetota</taxon>
        <taxon>Actinomycetes</taxon>
        <taxon>Kitasatosporales</taxon>
        <taxon>Streptomycetaceae</taxon>
        <taxon>Streptomyces</taxon>
    </lineage>
</organism>
<dbReference type="InterPro" id="IPR001173">
    <property type="entry name" value="Glyco_trans_2-like"/>
</dbReference>
<feature type="compositionally biased region" description="Low complexity" evidence="1">
    <location>
        <begin position="267"/>
        <end position="276"/>
    </location>
</feature>
<evidence type="ECO:0000313" key="3">
    <source>
        <dbReference type="EMBL" id="KUM98730.1"/>
    </source>
</evidence>
<name>A0A101NSW1_9ACTN</name>
<accession>A0A101NSW1</accession>
<dbReference type="CDD" id="cd00761">
    <property type="entry name" value="Glyco_tranf_GTA_type"/>
    <property type="match status" value="1"/>
</dbReference>
<reference evidence="3 4" key="1">
    <citation type="submission" date="2015-10" db="EMBL/GenBank/DDBJ databases">
        <title>Draft genome sequence of Streptomyces cellostaticus DSM 40189, type strain for the species Streptomyces cellostaticus.</title>
        <authorList>
            <person name="Ruckert C."/>
            <person name="Winkler A."/>
            <person name="Kalinowski J."/>
            <person name="Kampfer P."/>
            <person name="Glaeser S."/>
        </authorList>
    </citation>
    <scope>NUCLEOTIDE SEQUENCE [LARGE SCALE GENOMIC DNA]</scope>
    <source>
        <strain evidence="3 4">DSM 40189</strain>
    </source>
</reference>
<dbReference type="SUPFAM" id="SSF53448">
    <property type="entry name" value="Nucleotide-diphospho-sugar transferases"/>
    <property type="match status" value="1"/>
</dbReference>